<reference evidence="1 2" key="1">
    <citation type="submission" date="2016-09" db="EMBL/GenBank/DDBJ databases">
        <title>Complete genome sequence of the Lysinibacillus sphaericus LMG 22257, a specie of Bacillus with ureolytic activity that can effectively biodeposit calcium carbonate.</title>
        <authorList>
            <person name="Yan W."/>
        </authorList>
    </citation>
    <scope>NUCLEOTIDE SEQUENCE [LARGE SCALE GENOMIC DNA]</scope>
    <source>
        <strain evidence="1 2">LMG 22257</strain>
    </source>
</reference>
<dbReference type="InterPro" id="IPR007920">
    <property type="entry name" value="UPF0223"/>
</dbReference>
<gene>
    <name evidence="1" type="ORF">BI350_13170</name>
</gene>
<dbReference type="RefSeq" id="WP_075528552.1">
    <property type="nucleotide sequence ID" value="NZ_CP017560.1"/>
</dbReference>
<protein>
    <submittedName>
        <fullName evidence="1">Uncharacterized protein</fullName>
    </submittedName>
</protein>
<dbReference type="SUPFAM" id="SSF158504">
    <property type="entry name" value="BH2638-like"/>
    <property type="match status" value="1"/>
</dbReference>
<dbReference type="PIRSF" id="PIRSF037260">
    <property type="entry name" value="UPF0223"/>
    <property type="match status" value="1"/>
</dbReference>
<name>A0A1D8JI81_9BACL</name>
<dbReference type="AlphaFoldDB" id="A0A1D8JI81"/>
<dbReference type="Pfam" id="PF05256">
    <property type="entry name" value="UPF0223"/>
    <property type="match status" value="1"/>
</dbReference>
<keyword evidence="2" id="KW-1185">Reference proteome</keyword>
<dbReference type="Gene3D" id="1.10.220.80">
    <property type="entry name" value="BH2638-like"/>
    <property type="match status" value="1"/>
</dbReference>
<dbReference type="InterPro" id="IPR023324">
    <property type="entry name" value="BH2638-like_sf"/>
</dbReference>
<evidence type="ECO:0000313" key="1">
    <source>
        <dbReference type="EMBL" id="AOV08393.1"/>
    </source>
</evidence>
<dbReference type="KEGG" id="surl:BI350_13170"/>
<dbReference type="Proteomes" id="UP000185746">
    <property type="component" value="Chromosome"/>
</dbReference>
<organism evidence="1 2">
    <name type="scientific">Sporosarcina ureilytica</name>
    <dbReference type="NCBI Taxonomy" id="298596"/>
    <lineage>
        <taxon>Bacteria</taxon>
        <taxon>Bacillati</taxon>
        <taxon>Bacillota</taxon>
        <taxon>Bacilli</taxon>
        <taxon>Bacillales</taxon>
        <taxon>Caryophanaceae</taxon>
        <taxon>Sporosarcina</taxon>
    </lineage>
</organism>
<sequence length="90" mass="10530">MDYNYPLRGDWSTDEIIAVTSFYTVIERAYEEGVQRTEVLEAYREFKKIVPSMSEEKTLFREFEQASGYKSYPIVRDARNSDGDKLIKGT</sequence>
<proteinExistence type="predicted"/>
<dbReference type="NCBIfam" id="NF003353">
    <property type="entry name" value="PRK04387.1"/>
    <property type="match status" value="1"/>
</dbReference>
<dbReference type="EMBL" id="CP017560">
    <property type="protein sequence ID" value="AOV08393.1"/>
    <property type="molecule type" value="Genomic_DNA"/>
</dbReference>
<accession>A0A1D8JI81</accession>
<evidence type="ECO:0000313" key="2">
    <source>
        <dbReference type="Proteomes" id="UP000185746"/>
    </source>
</evidence>